<keyword evidence="6 7" id="KW-0472">Membrane</keyword>
<dbReference type="InterPro" id="IPR036721">
    <property type="entry name" value="RCK_C_sf"/>
</dbReference>
<evidence type="ECO:0000256" key="7">
    <source>
        <dbReference type="SAM" id="Phobius"/>
    </source>
</evidence>
<feature type="domain" description="RCK C-terminal" evidence="8">
    <location>
        <begin position="227"/>
        <end position="312"/>
    </location>
</feature>
<dbReference type="InterPro" id="IPR051679">
    <property type="entry name" value="DASS-Related_Transporters"/>
</dbReference>
<evidence type="ECO:0000256" key="5">
    <source>
        <dbReference type="ARBA" id="ARBA00022989"/>
    </source>
</evidence>
<dbReference type="PANTHER" id="PTHR43652:SF2">
    <property type="entry name" value="BASIC AMINO ACID ANTIPORTER YFCC-RELATED"/>
    <property type="match status" value="1"/>
</dbReference>
<keyword evidence="4" id="KW-0677">Repeat</keyword>
<sequence length="611" mass="65221">MQGGHVQVEPAFASLCRSLFVTFDQIALFVLFGAVFALLVWGRIRFDLVAFGALILGAFLGLIPSEEIFSGFGHSAVMIIALVLIVSRGLTNSGAVELIARFVISASRGLSRHIGLMAVVGASLSAIINNVAALALLMPLDMEAAKKAERSPGLSLMPLSFATILGGMITLIGTPPNIVIAQYRSDAFGAPFSMFDFAPVGLVVAVTGIAFVTLFGWRLLPRHFRDKPNEEEFAESLYVAELKVGEISEEKPLIVGDLYPVADEKDVAIIGLIRNGRRVRGFARREAIKSGDYLFVEGDPKAIEAFMGAAKLEFAGSEQHKGGLNSDALSLVEAIAPDNARIIGRSSFDMRLLYGHGVTLLGISRQGRRVQKRVRHEQIRPGDVLLLLGTPERLENAFTWLGVLPLEGRKTGVIQRNKAWLAIAGFAVAIAAAVAGLAYLPVALAACVIFYAAAGLISGAEVYQSVEWKVIVLLGSLIPLGQAFEEAGNAQLIADGILALTSTAPAWVTLAILMVVTMTLSDFLNNVATCLIAAPISVQIANSLDVNSDPFLMAVAVASSCAFLTPIGHKNNTIIMGPGGYRFGDYWRMGLPLELLVLAVSIPAILVFWPL</sequence>
<evidence type="ECO:0000256" key="6">
    <source>
        <dbReference type="ARBA" id="ARBA00023136"/>
    </source>
</evidence>
<keyword evidence="2" id="KW-0813">Transport</keyword>
<feature type="transmembrane region" description="Helical" evidence="7">
    <location>
        <begin position="419"/>
        <end position="436"/>
    </location>
</feature>
<dbReference type="InterPro" id="IPR006037">
    <property type="entry name" value="RCK_C"/>
</dbReference>
<feature type="transmembrane region" description="Helical" evidence="7">
    <location>
        <begin position="550"/>
        <end position="568"/>
    </location>
</feature>
<dbReference type="Proteomes" id="UP000004848">
    <property type="component" value="Unassembled WGS sequence"/>
</dbReference>
<evidence type="ECO:0000256" key="3">
    <source>
        <dbReference type="ARBA" id="ARBA00022692"/>
    </source>
</evidence>
<feature type="transmembrane region" description="Helical" evidence="7">
    <location>
        <begin position="589"/>
        <end position="609"/>
    </location>
</feature>
<feature type="transmembrane region" description="Helical" evidence="7">
    <location>
        <begin position="523"/>
        <end position="544"/>
    </location>
</feature>
<evidence type="ECO:0000256" key="4">
    <source>
        <dbReference type="ARBA" id="ARBA00022737"/>
    </source>
</evidence>
<dbReference type="GO" id="GO:0005886">
    <property type="term" value="C:plasma membrane"/>
    <property type="evidence" value="ECO:0007669"/>
    <property type="project" value="TreeGrafter"/>
</dbReference>
<evidence type="ECO:0000259" key="8">
    <source>
        <dbReference type="PROSITE" id="PS51202"/>
    </source>
</evidence>
<feature type="transmembrane region" description="Helical" evidence="7">
    <location>
        <begin position="48"/>
        <end position="65"/>
    </location>
</feature>
<accession>A0NYM3</accession>
<comment type="caution">
    <text evidence="9">The sequence shown here is derived from an EMBL/GenBank/DDBJ whole genome shotgun (WGS) entry which is preliminary data.</text>
</comment>
<dbReference type="PANTHER" id="PTHR43652">
    <property type="entry name" value="BASIC AMINO ACID ANTIPORTER YFCC-RELATED"/>
    <property type="match status" value="1"/>
</dbReference>
<protein>
    <submittedName>
        <fullName evidence="9">TrkA-C domain protein</fullName>
    </submittedName>
</protein>
<keyword evidence="3 7" id="KW-0812">Transmembrane</keyword>
<evidence type="ECO:0000313" key="10">
    <source>
        <dbReference type="Proteomes" id="UP000004848"/>
    </source>
</evidence>
<dbReference type="GO" id="GO:0008324">
    <property type="term" value="F:monoatomic cation transmembrane transporter activity"/>
    <property type="evidence" value="ECO:0007669"/>
    <property type="project" value="InterPro"/>
</dbReference>
<dbReference type="EMBL" id="AAUW01000016">
    <property type="protein sequence ID" value="EAV42219.1"/>
    <property type="molecule type" value="Genomic_DNA"/>
</dbReference>
<keyword evidence="5 7" id="KW-1133">Transmembrane helix</keyword>
<proteinExistence type="predicted"/>
<name>A0NYM3_ROSAI</name>
<dbReference type="SUPFAM" id="SSF116726">
    <property type="entry name" value="TrkA C-terminal domain-like"/>
    <property type="match status" value="2"/>
</dbReference>
<feature type="transmembrane region" description="Helical" evidence="7">
    <location>
        <begin position="116"/>
        <end position="138"/>
    </location>
</feature>
<dbReference type="InterPro" id="IPR004680">
    <property type="entry name" value="Cit_transptr-like_dom"/>
</dbReference>
<gene>
    <name evidence="9" type="ORF">SIAM614_21060</name>
</gene>
<dbReference type="PROSITE" id="PS51202">
    <property type="entry name" value="RCK_C"/>
    <property type="match status" value="2"/>
</dbReference>
<comment type="subcellular location">
    <subcellularLocation>
        <location evidence="1">Membrane</location>
        <topology evidence="1">Multi-pass membrane protein</topology>
    </subcellularLocation>
</comment>
<evidence type="ECO:0000256" key="2">
    <source>
        <dbReference type="ARBA" id="ARBA00022448"/>
    </source>
</evidence>
<dbReference type="AlphaFoldDB" id="A0NYM3"/>
<feature type="transmembrane region" description="Helical" evidence="7">
    <location>
        <begin position="200"/>
        <end position="220"/>
    </location>
</feature>
<feature type="transmembrane region" description="Helical" evidence="7">
    <location>
        <begin position="496"/>
        <end position="516"/>
    </location>
</feature>
<dbReference type="eggNOG" id="COG0471">
    <property type="taxonomic scope" value="Bacteria"/>
</dbReference>
<dbReference type="Gene3D" id="3.30.70.1450">
    <property type="entry name" value="Regulator of K+ conductance, C-terminal domain"/>
    <property type="match status" value="1"/>
</dbReference>
<evidence type="ECO:0000313" key="9">
    <source>
        <dbReference type="EMBL" id="EAV42219.1"/>
    </source>
</evidence>
<feature type="transmembrane region" description="Helical" evidence="7">
    <location>
        <begin position="71"/>
        <end position="87"/>
    </location>
</feature>
<organism evidence="9 10">
    <name type="scientific">Roseibium aggregatum (strain ATCC 25650 / DSM 13394 / JCM 20685 / NBRC 16684 / NCIMB 2208 / IAM 12614 / B1)</name>
    <name type="common">Stappia aggregata</name>
    <dbReference type="NCBI Taxonomy" id="384765"/>
    <lineage>
        <taxon>Bacteria</taxon>
        <taxon>Pseudomonadati</taxon>
        <taxon>Pseudomonadota</taxon>
        <taxon>Alphaproteobacteria</taxon>
        <taxon>Hyphomicrobiales</taxon>
        <taxon>Stappiaceae</taxon>
        <taxon>Roseibium</taxon>
    </lineage>
</organism>
<reference evidence="9 10" key="1">
    <citation type="submission" date="2006-05" db="EMBL/GenBank/DDBJ databases">
        <authorList>
            <person name="King G."/>
            <person name="Ferriera S."/>
            <person name="Johnson J."/>
            <person name="Kravitz S."/>
            <person name="Beeson K."/>
            <person name="Sutton G."/>
            <person name="Rogers Y.-H."/>
            <person name="Friedman R."/>
            <person name="Frazier M."/>
            <person name="Venter J.C."/>
        </authorList>
    </citation>
    <scope>NUCLEOTIDE SEQUENCE [LARGE SCALE GENOMIC DNA]</scope>
    <source>
        <strain evidence="10">ATCC 25650 / DSM 13394 / JCM 20685 / NBRC 16684 / NCIMB 2208 / IAM 12614 / B1</strain>
    </source>
</reference>
<feature type="transmembrane region" description="Helical" evidence="7">
    <location>
        <begin position="20"/>
        <end position="41"/>
    </location>
</feature>
<feature type="domain" description="RCK C-terminal" evidence="8">
    <location>
        <begin position="319"/>
        <end position="403"/>
    </location>
</feature>
<dbReference type="Pfam" id="PF03600">
    <property type="entry name" value="CitMHS"/>
    <property type="match status" value="1"/>
</dbReference>
<feature type="transmembrane region" description="Helical" evidence="7">
    <location>
        <begin position="159"/>
        <end position="180"/>
    </location>
</feature>
<dbReference type="GO" id="GO:0006813">
    <property type="term" value="P:potassium ion transport"/>
    <property type="evidence" value="ECO:0007669"/>
    <property type="project" value="InterPro"/>
</dbReference>
<evidence type="ECO:0000256" key="1">
    <source>
        <dbReference type="ARBA" id="ARBA00004141"/>
    </source>
</evidence>